<dbReference type="CDD" id="cd00397">
    <property type="entry name" value="DNA_BRE_C"/>
    <property type="match status" value="1"/>
</dbReference>
<dbReference type="InterPro" id="IPR001584">
    <property type="entry name" value="Integrase_cat-core"/>
</dbReference>
<geneLocation type="plastid" evidence="2"/>
<evidence type="ECO:0000313" key="2">
    <source>
        <dbReference type="EMBL" id="QWE36191.1"/>
    </source>
</evidence>
<dbReference type="AlphaFoldDB" id="A0A8E8U1S3"/>
<dbReference type="PANTHER" id="PTHR46889:SF4">
    <property type="entry name" value="TRANSPOSASE INSO FOR INSERTION SEQUENCE ELEMENT IS911B-RELATED"/>
    <property type="match status" value="1"/>
</dbReference>
<evidence type="ECO:0000259" key="1">
    <source>
        <dbReference type="PROSITE" id="PS50994"/>
    </source>
</evidence>
<proteinExistence type="predicted"/>
<dbReference type="Pfam" id="PF00589">
    <property type="entry name" value="Phage_integrase"/>
    <property type="match status" value="1"/>
</dbReference>
<organism evidence="2">
    <name type="scientific">Oedogonium capilliforme</name>
    <dbReference type="NCBI Taxonomy" id="2831087"/>
    <lineage>
        <taxon>Eukaryota</taxon>
        <taxon>Viridiplantae</taxon>
        <taxon>Chlorophyta</taxon>
        <taxon>core chlorophytes</taxon>
        <taxon>Chlorophyceae</taxon>
        <taxon>OCC clade</taxon>
        <taxon>Oedogoniales</taxon>
        <taxon>Oedogoniaceae</taxon>
        <taxon>Oedogonium</taxon>
    </lineage>
</organism>
<sequence>MSNKFRYVAPDLLCSRFNVSQINKVWTIDDVKVFIEPSKQNLRILHIMDLSSRKVLNVLCTTKKDFNTSHIARAVSTLLIKQNVLDFDDEEQRLIIHTDRDDHFTSKTWLDLFHKFPKKIRMSMSPESSPKSNAVSERFNRNVKHMSFYIPQDFKTQVQTKVKQELDLLNDKDQNIRSYKKVVHSFVEYYNQQHIHTTINNTPALEHQIHAVAEPIIGDASVLAVRNNGSSPLEHRVEVERYRQKLHEYCVKYKNIQNTDDPTLDDLVKQVSASLQPQFDELKIMIHKLALLNQTDFERTRERIDFFGKTIEKIDKQTQKTNKIHHTLPLRDPIAYNLYQKIMQFPCYSSNIFELIAFSQFRIVCVLLFVSGARVNEMRTYTYEDFQYILQNGKMQNVQPKMHTTRFSVLGEKSYQQFQLIKDDLTFLFETHQFKFLGSTLQNKNKAMHPISWIRSINRTLNRIKEFYNINLVLKSHSFRIGYVTRHLKVSDLEKTSQLIGHKSLNTTRQYNRYLLNDEESNHGLGGFDIDIN</sequence>
<dbReference type="InterPro" id="IPR050900">
    <property type="entry name" value="Transposase_IS3/IS150/IS904"/>
</dbReference>
<dbReference type="GO" id="GO:0003677">
    <property type="term" value="F:DNA binding"/>
    <property type="evidence" value="ECO:0007669"/>
    <property type="project" value="InterPro"/>
</dbReference>
<gene>
    <name evidence="2" type="primary">orf532</name>
</gene>
<dbReference type="PROSITE" id="PS50994">
    <property type="entry name" value="INTEGRASE"/>
    <property type="match status" value="1"/>
</dbReference>
<dbReference type="EMBL" id="MW250874">
    <property type="protein sequence ID" value="QWE36191.1"/>
    <property type="molecule type" value="Genomic_DNA"/>
</dbReference>
<dbReference type="InterPro" id="IPR002104">
    <property type="entry name" value="Integrase_catalytic"/>
</dbReference>
<dbReference type="EMBL" id="MW250874">
    <property type="protein sequence ID" value="QWE36190.1"/>
    <property type="molecule type" value="Genomic_DNA"/>
</dbReference>
<protein>
    <recommendedName>
        <fullName evidence="1">Integrase catalytic domain-containing protein</fullName>
    </recommendedName>
</protein>
<accession>A0A8E8U1S3</accession>
<dbReference type="GO" id="GO:0006310">
    <property type="term" value="P:DNA recombination"/>
    <property type="evidence" value="ECO:0007669"/>
    <property type="project" value="InterPro"/>
</dbReference>
<dbReference type="PANTHER" id="PTHR46889">
    <property type="entry name" value="TRANSPOSASE INSF FOR INSERTION SEQUENCE IS3B-RELATED"/>
    <property type="match status" value="1"/>
</dbReference>
<name>A0A8E8U1S3_9CHLO</name>
<feature type="domain" description="Integrase catalytic" evidence="1">
    <location>
        <begin position="6"/>
        <end position="211"/>
    </location>
</feature>
<dbReference type="GO" id="GO:0015074">
    <property type="term" value="P:DNA integration"/>
    <property type="evidence" value="ECO:0007669"/>
    <property type="project" value="InterPro"/>
</dbReference>
<keyword evidence="2" id="KW-0934">Plastid</keyword>
<reference evidence="2" key="1">
    <citation type="submission" date="2020-11" db="EMBL/GenBank/DDBJ databases">
        <authorList>
            <person name="Qian X."/>
        </authorList>
    </citation>
    <scope>NUCLEOTIDE SEQUENCE</scope>
    <source>
        <strain evidence="2">269-2_chl</strain>
    </source>
</reference>